<keyword evidence="6" id="KW-1185">Reference proteome</keyword>
<dbReference type="InterPro" id="IPR036116">
    <property type="entry name" value="FN3_sf"/>
</dbReference>
<protein>
    <recommendedName>
        <fullName evidence="7">Fibronectin type-III domain-containing protein</fullName>
    </recommendedName>
</protein>
<name>D8M421_BLAHO</name>
<dbReference type="Gene3D" id="4.10.1240.10">
    <property type="entry name" value="GPCR, family 2, extracellular hormone receptor domain"/>
    <property type="match status" value="1"/>
</dbReference>
<feature type="domain" description="G-protein coupled receptors family 2 profile 1" evidence="3">
    <location>
        <begin position="476"/>
        <end position="514"/>
    </location>
</feature>
<dbReference type="InParanoid" id="D8M421"/>
<dbReference type="GeneID" id="24919571"/>
<feature type="domain" description="G-protein coupled receptors family 2 profile 1" evidence="3">
    <location>
        <begin position="537"/>
        <end position="615"/>
    </location>
</feature>
<evidence type="ECO:0000256" key="2">
    <source>
        <dbReference type="ARBA" id="ARBA00023157"/>
    </source>
</evidence>
<dbReference type="OrthoDB" id="6162209at2759"/>
<dbReference type="Proteomes" id="UP000008312">
    <property type="component" value="Unassembled WGS sequence"/>
</dbReference>
<dbReference type="GO" id="GO:0004930">
    <property type="term" value="F:G protein-coupled receptor activity"/>
    <property type="evidence" value="ECO:0007669"/>
    <property type="project" value="InterPro"/>
</dbReference>
<evidence type="ECO:0000313" key="5">
    <source>
        <dbReference type="EMBL" id="CBK22810.2"/>
    </source>
</evidence>
<dbReference type="PROSITE" id="PS50923">
    <property type="entry name" value="SUSHI"/>
    <property type="match status" value="1"/>
</dbReference>
<evidence type="ECO:0000259" key="3">
    <source>
        <dbReference type="PROSITE" id="PS50227"/>
    </source>
</evidence>
<dbReference type="PROSITE" id="PS50227">
    <property type="entry name" value="G_PROTEIN_RECEP_F2_3"/>
    <property type="match status" value="2"/>
</dbReference>
<gene>
    <name evidence="5" type="ORF">GSBLH_T00002400001</name>
</gene>
<sequence>MKACPSGYQTRMCGEFGVWSDIDYSNCRCKAMDGFEDTPVNTYANTTCFDMDGVPDEVYTQTRFCGPNGEWGEVDQSQCPVKWCPSEPSWYKVPVGNRPTKVVMGCMSGERYRVCNVNGEWGPVDTSNCNCVYSLEDEIERLLTPGDSYALPCSLGERTYKCNEDSGYFDPVDLSNCKCGTDGRFATTAAGNLASVACSEGTATRICSLNGQWEEVDNTRCFCKGSDVWRQANVNTTVSILCDIGYRSRVCSEWGEWEEPEQDTCKCSWNGLEAAFGSSATVPCEEGVIEYRCGLDGHFSEPIKDTCFCASREEYEIIWNRLPAGGESTPMNCMNGVTITRTCNATTGHWDDLDASVCRCTEEGDWAETGVGEYALAACSGHATGMARRQCHGNHWGLVDDSTCLSECQYDAGTGEIVYIPVGETHEFDCYVNLAGSETYRCQYDEATKESVLVLVNSTCVRLNCPTDLPPFYVDAGETESRPCPEGFRGNRTRVCQTEGEWSDYDMSGCEALICPAITVDGFMFNMTLAGMYAKAECPEGYSGNRKLYCDLNGNWNTTIIMDCTKNICPAEDGWPETEALSNSTINCPSDYTGTWTRQCLANGEWEPYVIPDSCVPIPPAIKTMPYEGMKHVSRTPSAALFSSLAIRNANASCTVSIQSTTKPEEVYMLEVNRTKTAMVGRYRNGGVFADFVLSENDLYDPEKYLGYGEYKVIFYSCWEALNGAPIPESDLEVTFHTAPVPPSAPVNITLRTEASSFYVTFEAPLYVDEAYPVTGYYLAFQPPIRPEIYVDASHHSFGPFPYFAGQVTLLLRAENAYGLSSPDVEVPYSFDDILVDTTGTLQIPLPAPIISLRRQVKSQTNTVNVTVAVAAPVELHDYVRYLEVTCASQRAPDFTSAEPVEFSTSVMAGEDYSILCYFTLGGQVGENGVFSSNSEMPDAPYAAVAVQAEEVEAQVLRLEWQQPVSYTTSPIEGYRVECRLANDVDPSVYPIAFNVTAEEALFSVANFNAGPVLCRVAAIAQESMQLGEWGEVTIQELHTFPTAMSMSVEVQGVALLVRLSSSYCVGATATVSHGSTTVSQTMQCTGDAITTTFYGLEANTFYDVTVMVPAKALKFAASVSTTTAIAASMDISVESSLLSSSVAVLKVVTDIPESVYCLAHTTSLSPESIQAQAQAGLFDGRYEPAGEPVLEHLIILADLQPSTAYHVSCVARSSHTVKQAINLFTTPATVSPLHVVEVESVYPLSHKPTFRLTFDDHIMLGEAAAASAMCGGLTLDAPLSIDETAPKQNIAVVSFADLPASPSCVLFFSSLAAVRRASFYRQETGLLSETPFPNNAASFAFSVSTDSIRPALHTLAIVKMSESAMLFATTSEALLDHSFEYEVSCLKDGQPSVHRTFHTAAHPLEVRSGRDAKEGYMDVLLYAGLLPHMHTCQLFFPADAVTDRFGNAVQCQLSEDRCVYEFVVQAAQSEPVPLVLQSLFPADGAQFVPINAAVKLEFNQDAKANKAVRFRCPDCALTIVSLPALCEQQTCVIENPNRWEAGRTYYMELDATTFEAKWENSFYQPTARYPSFTTAEALCNMEFVTEGWNSNCNCINTGSHCQCNCGSTAILKAF</sequence>
<dbReference type="GO" id="GO:0016020">
    <property type="term" value="C:membrane"/>
    <property type="evidence" value="ECO:0007669"/>
    <property type="project" value="InterPro"/>
</dbReference>
<evidence type="ECO:0000256" key="1">
    <source>
        <dbReference type="ARBA" id="ARBA00022729"/>
    </source>
</evidence>
<feature type="domain" description="Sushi" evidence="4">
    <location>
        <begin position="463"/>
        <end position="512"/>
    </location>
</feature>
<dbReference type="EMBL" id="FN668651">
    <property type="protein sequence ID" value="CBK22810.2"/>
    <property type="molecule type" value="Genomic_DNA"/>
</dbReference>
<evidence type="ECO:0000313" key="6">
    <source>
        <dbReference type="Proteomes" id="UP000008312"/>
    </source>
</evidence>
<evidence type="ECO:0008006" key="7">
    <source>
        <dbReference type="Google" id="ProtNLM"/>
    </source>
</evidence>
<evidence type="ECO:0000259" key="4">
    <source>
        <dbReference type="PROSITE" id="PS50923"/>
    </source>
</evidence>
<reference evidence="5" key="1">
    <citation type="submission" date="2010-02" db="EMBL/GenBank/DDBJ databases">
        <title>Sequencing and annotation of the Blastocystis hominis genome.</title>
        <authorList>
            <person name="Wincker P."/>
        </authorList>
    </citation>
    <scope>NUCLEOTIDE SEQUENCE</scope>
    <source>
        <strain evidence="5">Singapore isolate B</strain>
    </source>
</reference>
<keyword evidence="1" id="KW-0732">Signal</keyword>
<proteinExistence type="predicted"/>
<dbReference type="InterPro" id="IPR036445">
    <property type="entry name" value="GPCR_2_extracell_dom_sf"/>
</dbReference>
<dbReference type="InterPro" id="IPR000436">
    <property type="entry name" value="Sushi_SCR_CCP_dom"/>
</dbReference>
<dbReference type="Gene3D" id="2.60.40.10">
    <property type="entry name" value="Immunoglobulins"/>
    <property type="match status" value="1"/>
</dbReference>
<dbReference type="InterPro" id="IPR013783">
    <property type="entry name" value="Ig-like_fold"/>
</dbReference>
<organism evidence="5">
    <name type="scientific">Blastocystis hominis</name>
    <dbReference type="NCBI Taxonomy" id="12968"/>
    <lineage>
        <taxon>Eukaryota</taxon>
        <taxon>Sar</taxon>
        <taxon>Stramenopiles</taxon>
        <taxon>Bigyra</taxon>
        <taxon>Opalozoa</taxon>
        <taxon>Opalinata</taxon>
        <taxon>Blastocystidae</taxon>
        <taxon>Blastocystis</taxon>
    </lineage>
</organism>
<dbReference type="SUPFAM" id="SSF49265">
    <property type="entry name" value="Fibronectin type III"/>
    <property type="match status" value="1"/>
</dbReference>
<keyword evidence="2" id="KW-1015">Disulfide bond</keyword>
<dbReference type="InterPro" id="IPR032812">
    <property type="entry name" value="SbsA_Ig"/>
</dbReference>
<dbReference type="Pfam" id="PF13205">
    <property type="entry name" value="Big_5"/>
    <property type="match status" value="1"/>
</dbReference>
<accession>D8M421</accession>
<dbReference type="InterPro" id="IPR001879">
    <property type="entry name" value="GPCR_2_extracellular_dom"/>
</dbReference>
<dbReference type="RefSeq" id="XP_012896858.1">
    <property type="nucleotide sequence ID" value="XM_013041404.1"/>
</dbReference>